<dbReference type="RefSeq" id="WP_149328944.1">
    <property type="nucleotide sequence ID" value="NZ_VTPY01000005.1"/>
</dbReference>
<dbReference type="InterPro" id="IPR008861">
    <property type="entry name" value="GpX-like"/>
</dbReference>
<dbReference type="Proteomes" id="UP000486760">
    <property type="component" value="Unassembled WGS sequence"/>
</dbReference>
<keyword evidence="3" id="KW-1185">Reference proteome</keyword>
<feature type="region of interest" description="Disordered" evidence="1">
    <location>
        <begin position="50"/>
        <end position="70"/>
    </location>
</feature>
<protein>
    <submittedName>
        <fullName evidence="2">Phage tail protein</fullName>
    </submittedName>
</protein>
<accession>A0A7V7FZ97</accession>
<organism evidence="2 3">
    <name type="scientific">Billgrantia pellis</name>
    <dbReference type="NCBI Taxonomy" id="2606936"/>
    <lineage>
        <taxon>Bacteria</taxon>
        <taxon>Pseudomonadati</taxon>
        <taxon>Pseudomonadota</taxon>
        <taxon>Gammaproteobacteria</taxon>
        <taxon>Oceanospirillales</taxon>
        <taxon>Halomonadaceae</taxon>
        <taxon>Billgrantia</taxon>
    </lineage>
</organism>
<gene>
    <name evidence="2" type="ORF">F0A17_13840</name>
</gene>
<dbReference type="EMBL" id="VTPY01000005">
    <property type="protein sequence ID" value="KAA0011202.1"/>
    <property type="molecule type" value="Genomic_DNA"/>
</dbReference>
<evidence type="ECO:0000313" key="2">
    <source>
        <dbReference type="EMBL" id="KAA0011202.1"/>
    </source>
</evidence>
<dbReference type="Pfam" id="PF05489">
    <property type="entry name" value="Phage_tail_X"/>
    <property type="match status" value="1"/>
</dbReference>
<evidence type="ECO:0000256" key="1">
    <source>
        <dbReference type="SAM" id="MobiDB-lite"/>
    </source>
</evidence>
<name>A0A7V7FZ97_9GAMM</name>
<dbReference type="AlphaFoldDB" id="A0A7V7FZ97"/>
<evidence type="ECO:0000313" key="3">
    <source>
        <dbReference type="Proteomes" id="UP000486760"/>
    </source>
</evidence>
<sequence>MPRTVHAHQNDTVDALCYRHFGRTQGITERVLELNPGLATLGPVLPQGTAVRLPDLTPTPQRPPAVQLWD</sequence>
<comment type="caution">
    <text evidence="2">The sequence shown here is derived from an EMBL/GenBank/DDBJ whole genome shotgun (WGS) entry which is preliminary data.</text>
</comment>
<proteinExistence type="predicted"/>
<reference evidence="2 3" key="1">
    <citation type="submission" date="2019-08" db="EMBL/GenBank/DDBJ databases">
        <title>Bioinformatics analysis of the strain L3 and L5.</title>
        <authorList>
            <person name="Li X."/>
        </authorList>
    </citation>
    <scope>NUCLEOTIDE SEQUENCE [LARGE SCALE GENOMIC DNA]</scope>
    <source>
        <strain evidence="2 3">L5</strain>
    </source>
</reference>